<evidence type="ECO:0000313" key="2">
    <source>
        <dbReference type="Proteomes" id="UP000664628"/>
    </source>
</evidence>
<accession>A0ABS3JVH1</accession>
<protein>
    <recommendedName>
        <fullName evidence="3">Lipoprotein</fullName>
    </recommendedName>
</protein>
<dbReference type="Proteomes" id="UP000664628">
    <property type="component" value="Unassembled WGS sequence"/>
</dbReference>
<dbReference type="RefSeq" id="WP_207333126.1">
    <property type="nucleotide sequence ID" value="NZ_JAFMYW010000023.1"/>
</dbReference>
<proteinExistence type="predicted"/>
<dbReference type="EMBL" id="JAFMYW010000023">
    <property type="protein sequence ID" value="MBO0953174.1"/>
    <property type="molecule type" value="Genomic_DNA"/>
</dbReference>
<name>A0ABS3JVH1_9BACT</name>
<organism evidence="1 2">
    <name type="scientific">Fibrella forsythiae</name>
    <dbReference type="NCBI Taxonomy" id="2817061"/>
    <lineage>
        <taxon>Bacteria</taxon>
        <taxon>Pseudomonadati</taxon>
        <taxon>Bacteroidota</taxon>
        <taxon>Cytophagia</taxon>
        <taxon>Cytophagales</taxon>
        <taxon>Spirosomataceae</taxon>
        <taxon>Fibrella</taxon>
    </lineage>
</organism>
<sequence>MKTYFAAGLWLLALAWLCASCSFFKLIDSVSSLKLPVSCQNYVPQKYRFGSYPIEVKASKPTLHPGDTIRLNLRLSQAFYDSLSSQYTSVTGQVALFVRLTTVASQSTSNPFAIDTTIYKVFDQHFSTRMLVGTRTTPYTFDCVQVNGYWELAIEYIALKKGTYMMDAAFRSIKTGEPDLPPGQCMLGNAETFGAKTSFRSVNNQLLRIYPLSPYAPGAYFGFIVE</sequence>
<reference evidence="1 2" key="1">
    <citation type="submission" date="2021-03" db="EMBL/GenBank/DDBJ databases">
        <title>Fibrella sp. HMF5405 genome sequencing and assembly.</title>
        <authorList>
            <person name="Kang H."/>
            <person name="Kim H."/>
            <person name="Bae S."/>
            <person name="Joh K."/>
        </authorList>
    </citation>
    <scope>NUCLEOTIDE SEQUENCE [LARGE SCALE GENOMIC DNA]</scope>
    <source>
        <strain evidence="1 2">HMF5405</strain>
    </source>
</reference>
<evidence type="ECO:0000313" key="1">
    <source>
        <dbReference type="EMBL" id="MBO0953174.1"/>
    </source>
</evidence>
<gene>
    <name evidence="1" type="ORF">J2I46_31670</name>
</gene>
<keyword evidence="2" id="KW-1185">Reference proteome</keyword>
<evidence type="ECO:0008006" key="3">
    <source>
        <dbReference type="Google" id="ProtNLM"/>
    </source>
</evidence>
<comment type="caution">
    <text evidence="1">The sequence shown here is derived from an EMBL/GenBank/DDBJ whole genome shotgun (WGS) entry which is preliminary data.</text>
</comment>